<dbReference type="GO" id="GO:0022857">
    <property type="term" value="F:transmembrane transporter activity"/>
    <property type="evidence" value="ECO:0007669"/>
    <property type="project" value="InterPro"/>
</dbReference>
<feature type="transmembrane region" description="Helical" evidence="5">
    <location>
        <begin position="136"/>
        <end position="160"/>
    </location>
</feature>
<keyword evidence="4 5" id="KW-0472">Membrane</keyword>
<keyword evidence="3 5" id="KW-1133">Transmembrane helix</keyword>
<evidence type="ECO:0000256" key="3">
    <source>
        <dbReference type="ARBA" id="ARBA00022989"/>
    </source>
</evidence>
<keyword evidence="2 5" id="KW-0812">Transmembrane</keyword>
<evidence type="ECO:0000256" key="2">
    <source>
        <dbReference type="ARBA" id="ARBA00022692"/>
    </source>
</evidence>
<feature type="transmembrane region" description="Helical" evidence="5">
    <location>
        <begin position="200"/>
        <end position="223"/>
    </location>
</feature>
<reference evidence="6" key="1">
    <citation type="submission" date="2014-10" db="EMBL/GenBank/DDBJ databases">
        <title>Pi transporters in dinoflagellates.</title>
        <authorList>
            <person name="Lin S."/>
            <person name="Zhang H."/>
        </authorList>
    </citation>
    <scope>NUCLEOTIDE SEQUENCE</scope>
    <source>
        <strain evidence="6">CCMP1314</strain>
    </source>
</reference>
<dbReference type="EMBL" id="KM881477">
    <property type="protein sequence ID" value="AKP21001.1"/>
    <property type="molecule type" value="mRNA"/>
</dbReference>
<feature type="transmembrane region" description="Helical" evidence="5">
    <location>
        <begin position="172"/>
        <end position="194"/>
    </location>
</feature>
<organism evidence="6">
    <name type="scientific">Amphidinium carterae</name>
    <name type="common">Dinoflagellate</name>
    <dbReference type="NCBI Taxonomy" id="2961"/>
    <lineage>
        <taxon>Eukaryota</taxon>
        <taxon>Sar</taxon>
        <taxon>Alveolata</taxon>
        <taxon>Dinophyceae</taxon>
        <taxon>Amphidiniales</taxon>
        <taxon>Amphidiniaceae</taxon>
        <taxon>Amphidinium</taxon>
    </lineage>
</organism>
<dbReference type="InterPro" id="IPR036259">
    <property type="entry name" value="MFS_trans_sf"/>
</dbReference>
<dbReference type="GO" id="GO:0016020">
    <property type="term" value="C:membrane"/>
    <property type="evidence" value="ECO:0007669"/>
    <property type="project" value="UniProtKB-SubCell"/>
</dbReference>
<feature type="transmembrane region" description="Helical" evidence="5">
    <location>
        <begin position="83"/>
        <end position="102"/>
    </location>
</feature>
<name>A0A1C7A0K5_AMPCA</name>
<dbReference type="Gene3D" id="1.20.1250.20">
    <property type="entry name" value="MFS general substrate transporter like domains"/>
    <property type="match status" value="1"/>
</dbReference>
<protein>
    <submittedName>
        <fullName evidence="6">Inorganic phosphate transporter</fullName>
    </submittedName>
</protein>
<proteinExistence type="evidence at transcript level"/>
<dbReference type="AlphaFoldDB" id="A0A1C7A0K5"/>
<comment type="subcellular location">
    <subcellularLocation>
        <location evidence="1">Membrane</location>
        <topology evidence="1">Multi-pass membrane protein</topology>
    </subcellularLocation>
</comment>
<evidence type="ECO:0000256" key="1">
    <source>
        <dbReference type="ARBA" id="ARBA00004141"/>
    </source>
</evidence>
<evidence type="ECO:0000256" key="5">
    <source>
        <dbReference type="SAM" id="Phobius"/>
    </source>
</evidence>
<accession>A0A1C7A0K5</accession>
<evidence type="ECO:0000313" key="6">
    <source>
        <dbReference type="EMBL" id="AKP21001.1"/>
    </source>
</evidence>
<sequence length="266" mass="27925">MGGEDGGENSSPGQEQALGSMLKRHPEALAALFGTSGTWFLYDIAFYGTNVFTPTILKDICLLGTITEEGDCRQTFLQTAMEGGIVIVLGVPGLLTSVALVGRWGCRSLNCIGFMCLSVNFAAMAVVAQVVPDNKFLLFVLYCCLNFCLNFGPSLGTYVLPAICFPEEIRSTCHGISAFGGKLGALVGALAFPLVEDSLYGLPLVLLCQGMLCALGAVVAIAFQRPDSDYLVEPHSASCSGESAGVTGTQMSSADTFDCTLASHES</sequence>
<dbReference type="Pfam" id="PF00083">
    <property type="entry name" value="Sugar_tr"/>
    <property type="match status" value="1"/>
</dbReference>
<feature type="transmembrane region" description="Helical" evidence="5">
    <location>
        <begin position="109"/>
        <end position="130"/>
    </location>
</feature>
<dbReference type="PANTHER" id="PTHR24064">
    <property type="entry name" value="SOLUTE CARRIER FAMILY 22 MEMBER"/>
    <property type="match status" value="1"/>
</dbReference>
<feature type="non-terminal residue" evidence="6">
    <location>
        <position position="266"/>
    </location>
</feature>
<evidence type="ECO:0000256" key="4">
    <source>
        <dbReference type="ARBA" id="ARBA00023136"/>
    </source>
</evidence>
<dbReference type="InterPro" id="IPR005828">
    <property type="entry name" value="MFS_sugar_transport-like"/>
</dbReference>
<dbReference type="SUPFAM" id="SSF103473">
    <property type="entry name" value="MFS general substrate transporter"/>
    <property type="match status" value="1"/>
</dbReference>
<gene>
    <name evidence="6" type="primary">IPT</name>
</gene>